<name>A0A0G4EQI4_VITBC</name>
<protein>
    <recommendedName>
        <fullName evidence="3">Glucose-methanol-choline oxidoreductase C-terminal domain-containing protein</fullName>
    </recommendedName>
</protein>
<evidence type="ECO:0000313" key="4">
    <source>
        <dbReference type="EMBL" id="CEL99699.1"/>
    </source>
</evidence>
<dbReference type="VEuPathDB" id="CryptoDB:Vbra_20751"/>
<dbReference type="PANTHER" id="PTHR45968">
    <property type="entry name" value="OSJNBA0019K04.7 PROTEIN"/>
    <property type="match status" value="1"/>
</dbReference>
<feature type="domain" description="Glucose-methanol-choline oxidoreductase C-terminal" evidence="3">
    <location>
        <begin position="701"/>
        <end position="769"/>
    </location>
</feature>
<sequence>MHRRSRKQSGAFALVFFASLSPSIAQLHDDGRQAGLLFDYVVIGGGASGVPLAYTLAESGKEVLLLERGGRREENPSETLTIAGFGSALINKDLAQEIRTVDKAITHVSNVLSGGTAVSGGLQIEETPEYFEYLREEFGAQFDLQLVTESYAWVREQIAQPMGIPETYGPAYIASLQDLGFDPFVGPSPTFSVGSFNVFSQFENDGKEFSPDRRRFASDDLALGGLANPPGLPRRLKILTRQTALRVQFEKNEETGNPRATCVVYADSPDVLEPIDSRANAGLSAKGGKRDIAQTGRAREDGDVKRACIRAKGEVLIAAGPIFSPVLGMNSGIGPKDVVQKVMEGRGTEIVKDIPELGQNLHDRFASTIGVFFKKPIPEGGVPITVALAGGIKVVGDKCPEDFGITDTSLECTYVMSEEASGTDAVGLFLATRAIFPPVLRALPEVDFLVSLLTECLDKEDSIACAPLHPVFDCVRRVAAFISFPVVPKSRGNVTVSEWGEPILTAGYLTDEEGLDLNSSILGVETLLRVMGSGRFYSLFEKPGPLSCPTFIFNKLVDMLVIASRKLPFPGDIDTDSLPSFTAFLESHTNVTDTQGHSGRSDSFLQDALLWMELQKRKNDALKEGRDARSENDASESEWLGDQSPVAEWLREQVTRASAPASMPEGILDDLACDLVPSEECERRRQLRAATRFAAVPPLPTDVLDRESLGDFVKTHSVGTWHWTGSAAMGTVVDKEFRVMGLENLAICDGSVFPQMTRLNVQATYVMVGRYCGLLRKQQGR</sequence>
<proteinExistence type="predicted"/>
<feature type="compositionally biased region" description="Basic and acidic residues" evidence="1">
    <location>
        <begin position="622"/>
        <end position="632"/>
    </location>
</feature>
<dbReference type="Gene3D" id="3.30.410.40">
    <property type="match status" value="1"/>
</dbReference>
<evidence type="ECO:0000313" key="5">
    <source>
        <dbReference type="Proteomes" id="UP000041254"/>
    </source>
</evidence>
<dbReference type="InterPro" id="IPR036188">
    <property type="entry name" value="FAD/NAD-bd_sf"/>
</dbReference>
<dbReference type="SUPFAM" id="SSF51905">
    <property type="entry name" value="FAD/NAD(P)-binding domain"/>
    <property type="match status" value="1"/>
</dbReference>
<dbReference type="Gene3D" id="3.50.50.60">
    <property type="entry name" value="FAD/NAD(P)-binding domain"/>
    <property type="match status" value="2"/>
</dbReference>
<dbReference type="AlphaFoldDB" id="A0A0G4EQI4"/>
<feature type="region of interest" description="Disordered" evidence="1">
    <location>
        <begin position="622"/>
        <end position="642"/>
    </location>
</feature>
<dbReference type="PhylomeDB" id="A0A0G4EQI4"/>
<dbReference type="OrthoDB" id="269227at2759"/>
<keyword evidence="5" id="KW-1185">Reference proteome</keyword>
<dbReference type="InterPro" id="IPR007867">
    <property type="entry name" value="GMC_OxRtase_C"/>
</dbReference>
<dbReference type="Proteomes" id="UP000041254">
    <property type="component" value="Unassembled WGS sequence"/>
</dbReference>
<reference evidence="4 5" key="1">
    <citation type="submission" date="2014-11" db="EMBL/GenBank/DDBJ databases">
        <authorList>
            <person name="Zhu J."/>
            <person name="Qi W."/>
            <person name="Song R."/>
        </authorList>
    </citation>
    <scope>NUCLEOTIDE SEQUENCE [LARGE SCALE GENOMIC DNA]</scope>
</reference>
<dbReference type="InParanoid" id="A0A0G4EQI4"/>
<evidence type="ECO:0000259" key="3">
    <source>
        <dbReference type="Pfam" id="PF05199"/>
    </source>
</evidence>
<feature type="signal peptide" evidence="2">
    <location>
        <begin position="1"/>
        <end position="25"/>
    </location>
</feature>
<dbReference type="Pfam" id="PF05199">
    <property type="entry name" value="GMC_oxred_C"/>
    <property type="match status" value="1"/>
</dbReference>
<evidence type="ECO:0000256" key="1">
    <source>
        <dbReference type="SAM" id="MobiDB-lite"/>
    </source>
</evidence>
<evidence type="ECO:0000256" key="2">
    <source>
        <dbReference type="SAM" id="SignalP"/>
    </source>
</evidence>
<dbReference type="OMA" id="CLANAYE"/>
<dbReference type="EMBL" id="CDMY01000286">
    <property type="protein sequence ID" value="CEL99699.1"/>
    <property type="molecule type" value="Genomic_DNA"/>
</dbReference>
<dbReference type="Pfam" id="PF13450">
    <property type="entry name" value="NAD_binding_8"/>
    <property type="match status" value="1"/>
</dbReference>
<dbReference type="InterPro" id="IPR051871">
    <property type="entry name" value="GMC_Oxidoreductase-Related"/>
</dbReference>
<dbReference type="GO" id="GO:0016614">
    <property type="term" value="F:oxidoreductase activity, acting on CH-OH group of donors"/>
    <property type="evidence" value="ECO:0007669"/>
    <property type="project" value="InterPro"/>
</dbReference>
<keyword evidence="2" id="KW-0732">Signal</keyword>
<dbReference type="STRING" id="1169540.A0A0G4EQI4"/>
<dbReference type="PANTHER" id="PTHR45968:SF3">
    <property type="entry name" value="OS04G0573100 PROTEIN"/>
    <property type="match status" value="1"/>
</dbReference>
<gene>
    <name evidence="4" type="ORF">Vbra_20751</name>
</gene>
<accession>A0A0G4EQI4</accession>
<organism evidence="4 5">
    <name type="scientific">Vitrella brassicaformis (strain CCMP3155)</name>
    <dbReference type="NCBI Taxonomy" id="1169540"/>
    <lineage>
        <taxon>Eukaryota</taxon>
        <taxon>Sar</taxon>
        <taxon>Alveolata</taxon>
        <taxon>Colpodellida</taxon>
        <taxon>Vitrellaceae</taxon>
        <taxon>Vitrella</taxon>
    </lineage>
</organism>
<feature type="chain" id="PRO_5005187473" description="Glucose-methanol-choline oxidoreductase C-terminal domain-containing protein" evidence="2">
    <location>
        <begin position="26"/>
        <end position="781"/>
    </location>
</feature>